<dbReference type="SMART" id="SM00382">
    <property type="entry name" value="AAA"/>
    <property type="match status" value="1"/>
</dbReference>
<dbReference type="AlphaFoldDB" id="A0A1H8N092"/>
<dbReference type="Gene3D" id="1.10.1140.10">
    <property type="entry name" value="Bovine Mitochondrial F1-atpase, Atp Synthase Beta Chain, Chain D, domain 3"/>
    <property type="match status" value="1"/>
</dbReference>
<dbReference type="CDD" id="cd01133">
    <property type="entry name" value="F1-ATPase_beta_CD"/>
    <property type="match status" value="1"/>
</dbReference>
<keyword evidence="9 13" id="KW-0472">Membrane</keyword>
<evidence type="ECO:0000256" key="5">
    <source>
        <dbReference type="ARBA" id="ARBA00022781"/>
    </source>
</evidence>
<dbReference type="CDD" id="cd18115">
    <property type="entry name" value="ATP-synt_F1_beta_N"/>
    <property type="match status" value="1"/>
</dbReference>
<dbReference type="Proteomes" id="UP000199493">
    <property type="component" value="Unassembled WGS sequence"/>
</dbReference>
<dbReference type="EMBL" id="FODB01000057">
    <property type="protein sequence ID" value="SEO23055.1"/>
    <property type="molecule type" value="Genomic_DNA"/>
</dbReference>
<evidence type="ECO:0000256" key="12">
    <source>
        <dbReference type="ARBA" id="ARBA00024342"/>
    </source>
</evidence>
<dbReference type="InterPro" id="IPR020003">
    <property type="entry name" value="ATPase_a/bsu_AS"/>
</dbReference>
<dbReference type="FunFam" id="3.40.50.300:FF:000004">
    <property type="entry name" value="ATP synthase subunit beta"/>
    <property type="match status" value="1"/>
</dbReference>
<dbReference type="Pfam" id="PF22919">
    <property type="entry name" value="ATP-synt_VA_C"/>
    <property type="match status" value="1"/>
</dbReference>
<evidence type="ECO:0000256" key="4">
    <source>
        <dbReference type="ARBA" id="ARBA00022741"/>
    </source>
</evidence>
<proteinExistence type="inferred from homology"/>
<evidence type="ECO:0000313" key="14">
    <source>
        <dbReference type="EMBL" id="SEO23055.1"/>
    </source>
</evidence>
<dbReference type="CDD" id="cd18110">
    <property type="entry name" value="ATP-synt_F1_beta_C"/>
    <property type="match status" value="1"/>
</dbReference>
<evidence type="ECO:0000256" key="2">
    <source>
        <dbReference type="ARBA" id="ARBA00022448"/>
    </source>
</evidence>
<dbReference type="NCBIfam" id="TIGR01039">
    <property type="entry name" value="atpD"/>
    <property type="match status" value="1"/>
</dbReference>
<dbReference type="PROSITE" id="PS00152">
    <property type="entry name" value="ATPASE_ALPHA_BETA"/>
    <property type="match status" value="1"/>
</dbReference>
<evidence type="ECO:0000313" key="15">
    <source>
        <dbReference type="Proteomes" id="UP000199493"/>
    </source>
</evidence>
<evidence type="ECO:0000256" key="8">
    <source>
        <dbReference type="ARBA" id="ARBA00023065"/>
    </source>
</evidence>
<dbReference type="InterPro" id="IPR005722">
    <property type="entry name" value="ATP_synth_F1_bsu"/>
</dbReference>
<evidence type="ECO:0000256" key="10">
    <source>
        <dbReference type="ARBA" id="ARBA00023196"/>
    </source>
</evidence>
<dbReference type="Gene3D" id="3.40.50.300">
    <property type="entry name" value="P-loop containing nucleotide triphosphate hydrolases"/>
    <property type="match status" value="1"/>
</dbReference>
<dbReference type="RefSeq" id="WP_058577336.1">
    <property type="nucleotide sequence ID" value="NZ_FODB01000057.1"/>
</dbReference>
<keyword evidence="3 13" id="KW-1003">Cell membrane</keyword>
<dbReference type="InterPro" id="IPR055190">
    <property type="entry name" value="ATP-synt_VA_C"/>
</dbReference>
<dbReference type="Pfam" id="PF00006">
    <property type="entry name" value="ATP-synt_ab"/>
    <property type="match status" value="1"/>
</dbReference>
<sequence>MSGRIVQIIGAVIDVEFPRDSVPKVYDALKVSNVETILEVQQQLGDGVVRAIAMGSTEGLKRGLDVTNTGAAISVPVGKETLGRIMNVLGEPIDEAGEIGEQERMPIHRKAPSYADQAASNELLETGIKVIDLVCPFAKGGKVGLFGGAGVGKTVNMMELIRNIATEHSGYSVFAGVGERTREGNDFYHEMTESNVIDKVALVYGQMNEPPGNRLRVALTGLTIAEKFRDEGRDVLLFVDNIYRYTLAGTEVSALLGRMPSAVGYQPTLAEEMGVLQERITSTKTGSITSVQAVYVPADDLTDPSPATTFSHLDATVVLARSIAELGIYPAIDPLDSTSRQLDPLVVGEEHYDVARGVQNVLQRYKELKDIIAILGMDELSDEDKLAVARARKIQRFLSQPFFVAEVFTGSPGKYVSLKDTIRGFQGILAGDYDDLPEQAFYMVGSIDEAVEKANQMKK</sequence>
<comment type="similarity">
    <text evidence="12">Belongs to the ATPase alpha/beta chains family. T3SS ATPase subfamily.</text>
</comment>
<evidence type="ECO:0000256" key="9">
    <source>
        <dbReference type="ARBA" id="ARBA00023136"/>
    </source>
</evidence>
<evidence type="ECO:0000256" key="11">
    <source>
        <dbReference type="ARBA" id="ARBA00023310"/>
    </source>
</evidence>
<dbReference type="InterPro" id="IPR024034">
    <property type="entry name" value="ATPase_F1/V1_b/a_C"/>
</dbReference>
<accession>A0A1H8N092</accession>
<keyword evidence="5 13" id="KW-0375">Hydrogen ion transport</keyword>
<protein>
    <recommendedName>
        <fullName evidence="13">ATP synthase subunit beta</fullName>
        <ecNumber evidence="13">7.1.2.2</ecNumber>
    </recommendedName>
    <alternativeName>
        <fullName evidence="13">ATP synthase F1 sector subunit beta</fullName>
    </alternativeName>
    <alternativeName>
        <fullName evidence="13">F-ATPase subunit beta</fullName>
    </alternativeName>
</protein>
<organism evidence="14 15">
    <name type="scientific">Vreelandella aquamarina</name>
    <dbReference type="NCBI Taxonomy" id="77097"/>
    <lineage>
        <taxon>Bacteria</taxon>
        <taxon>Pseudomonadati</taxon>
        <taxon>Pseudomonadota</taxon>
        <taxon>Gammaproteobacteria</taxon>
        <taxon>Oceanospirillales</taxon>
        <taxon>Halomonadaceae</taxon>
        <taxon>Vreelandella</taxon>
    </lineage>
</organism>
<gene>
    <name evidence="13" type="primary">atpD</name>
    <name evidence="14" type="ORF">SAMN04490369_105712</name>
</gene>
<dbReference type="GO" id="GO:0046933">
    <property type="term" value="F:proton-transporting ATP synthase activity, rotational mechanism"/>
    <property type="evidence" value="ECO:0007669"/>
    <property type="project" value="UniProtKB-UniRule"/>
</dbReference>
<evidence type="ECO:0000256" key="1">
    <source>
        <dbReference type="ARBA" id="ARBA00004170"/>
    </source>
</evidence>
<dbReference type="GO" id="GO:0045259">
    <property type="term" value="C:proton-transporting ATP synthase complex"/>
    <property type="evidence" value="ECO:0007669"/>
    <property type="project" value="UniProtKB-KW"/>
</dbReference>
<evidence type="ECO:0000256" key="3">
    <source>
        <dbReference type="ARBA" id="ARBA00022475"/>
    </source>
</evidence>
<dbReference type="InterPro" id="IPR004100">
    <property type="entry name" value="ATPase_F1/V1/A1_a/bsu_N"/>
</dbReference>
<comment type="subcellular location">
    <subcellularLocation>
        <location evidence="13">Cell membrane</location>
        <topology evidence="13">Peripheral membrane protein</topology>
    </subcellularLocation>
    <subcellularLocation>
        <location evidence="1">Membrane</location>
        <topology evidence="1">Peripheral membrane protein</topology>
    </subcellularLocation>
</comment>
<dbReference type="SUPFAM" id="SSF47917">
    <property type="entry name" value="C-terminal domain of alpha and beta subunits of F1 ATP synthase"/>
    <property type="match status" value="1"/>
</dbReference>
<dbReference type="Gene3D" id="2.40.10.170">
    <property type="match status" value="1"/>
</dbReference>
<dbReference type="EC" id="7.1.2.2" evidence="13"/>
<dbReference type="SUPFAM" id="SSF50615">
    <property type="entry name" value="N-terminal domain of alpha and beta subunits of F1 ATP synthase"/>
    <property type="match status" value="1"/>
</dbReference>
<dbReference type="InterPro" id="IPR000194">
    <property type="entry name" value="ATPase_F1/V1/A1_a/bsu_nucl-bd"/>
</dbReference>
<feature type="binding site" evidence="13">
    <location>
        <begin position="147"/>
        <end position="154"/>
    </location>
    <ligand>
        <name>ATP</name>
        <dbReference type="ChEBI" id="CHEBI:30616"/>
    </ligand>
</feature>
<dbReference type="InterPro" id="IPR050053">
    <property type="entry name" value="ATPase_alpha/beta_chains"/>
</dbReference>
<keyword evidence="7 13" id="KW-1278">Translocase</keyword>
<name>A0A1H8N092_9GAMM</name>
<dbReference type="PANTHER" id="PTHR15184:SF71">
    <property type="entry name" value="ATP SYNTHASE SUBUNIT BETA, MITOCHONDRIAL"/>
    <property type="match status" value="1"/>
</dbReference>
<dbReference type="Pfam" id="PF02874">
    <property type="entry name" value="ATP-synt_ab_N"/>
    <property type="match status" value="1"/>
</dbReference>
<dbReference type="HAMAP" id="MF_01347">
    <property type="entry name" value="ATP_synth_beta_bact"/>
    <property type="match status" value="1"/>
</dbReference>
<dbReference type="STRING" id="77097.SAMN04490369_105712"/>
<dbReference type="GO" id="GO:0005886">
    <property type="term" value="C:plasma membrane"/>
    <property type="evidence" value="ECO:0007669"/>
    <property type="project" value="UniProtKB-SubCell"/>
</dbReference>
<dbReference type="InterPro" id="IPR027417">
    <property type="entry name" value="P-loop_NTPase"/>
</dbReference>
<keyword evidence="10 13" id="KW-0139">CF(1)</keyword>
<dbReference type="InterPro" id="IPR003593">
    <property type="entry name" value="AAA+_ATPase"/>
</dbReference>
<keyword evidence="4 13" id="KW-0547">Nucleotide-binding</keyword>
<dbReference type="SUPFAM" id="SSF52540">
    <property type="entry name" value="P-loop containing nucleoside triphosphate hydrolases"/>
    <property type="match status" value="1"/>
</dbReference>
<reference evidence="14 15" key="1">
    <citation type="submission" date="2016-10" db="EMBL/GenBank/DDBJ databases">
        <authorList>
            <person name="de Groot N.N."/>
        </authorList>
    </citation>
    <scope>NUCLEOTIDE SEQUENCE [LARGE SCALE GENOMIC DNA]</scope>
    <source>
        <strain evidence="14 15">558</strain>
    </source>
</reference>
<keyword evidence="6 13" id="KW-0067">ATP-binding</keyword>
<evidence type="ECO:0000256" key="13">
    <source>
        <dbReference type="HAMAP-Rule" id="MF_01347"/>
    </source>
</evidence>
<comment type="catalytic activity">
    <reaction evidence="13">
        <text>ATP + H2O + 4 H(+)(in) = ADP + phosphate + 5 H(+)(out)</text>
        <dbReference type="Rhea" id="RHEA:57720"/>
        <dbReference type="ChEBI" id="CHEBI:15377"/>
        <dbReference type="ChEBI" id="CHEBI:15378"/>
        <dbReference type="ChEBI" id="CHEBI:30616"/>
        <dbReference type="ChEBI" id="CHEBI:43474"/>
        <dbReference type="ChEBI" id="CHEBI:456216"/>
        <dbReference type="EC" id="7.1.2.2"/>
    </reaction>
</comment>
<keyword evidence="8 13" id="KW-0406">Ion transport</keyword>
<dbReference type="InterPro" id="IPR036121">
    <property type="entry name" value="ATPase_F1/V1/A1_a/bsu_N_sf"/>
</dbReference>
<dbReference type="PANTHER" id="PTHR15184">
    <property type="entry name" value="ATP SYNTHASE"/>
    <property type="match status" value="1"/>
</dbReference>
<dbReference type="GO" id="GO:0005524">
    <property type="term" value="F:ATP binding"/>
    <property type="evidence" value="ECO:0007669"/>
    <property type="project" value="UniProtKB-UniRule"/>
</dbReference>
<evidence type="ECO:0000256" key="6">
    <source>
        <dbReference type="ARBA" id="ARBA00022840"/>
    </source>
</evidence>
<comment type="function">
    <text evidence="13">Produces ATP from ADP in the presence of a proton gradient across the membrane. The catalytic sites are hosted primarily by the beta subunits.</text>
</comment>
<keyword evidence="11 13" id="KW-0066">ATP synthesis</keyword>
<evidence type="ECO:0000256" key="7">
    <source>
        <dbReference type="ARBA" id="ARBA00022967"/>
    </source>
</evidence>
<keyword evidence="2 13" id="KW-0813">Transport</keyword>
<dbReference type="FunFam" id="1.10.1140.10:FF:000001">
    <property type="entry name" value="ATP synthase subunit beta"/>
    <property type="match status" value="1"/>
</dbReference>